<keyword evidence="10" id="KW-0732">Signal</keyword>
<keyword evidence="5" id="KW-0119">Carbohydrate metabolism</keyword>
<dbReference type="GO" id="GO:0000272">
    <property type="term" value="P:polysaccharide catabolic process"/>
    <property type="evidence" value="ECO:0007669"/>
    <property type="project" value="UniProtKB-KW"/>
</dbReference>
<evidence type="ECO:0000256" key="1">
    <source>
        <dbReference type="ARBA" id="ARBA00000822"/>
    </source>
</evidence>
<keyword evidence="6 8" id="KW-0326">Glycosidase</keyword>
<dbReference type="GO" id="GO:0006032">
    <property type="term" value="P:chitin catabolic process"/>
    <property type="evidence" value="ECO:0007669"/>
    <property type="project" value="UniProtKB-KW"/>
</dbReference>
<keyword evidence="7" id="KW-0624">Polysaccharide degradation</keyword>
<evidence type="ECO:0000256" key="3">
    <source>
        <dbReference type="ARBA" id="ARBA00022801"/>
    </source>
</evidence>
<feature type="signal peptide" evidence="10">
    <location>
        <begin position="1"/>
        <end position="23"/>
    </location>
</feature>
<name>A0A371D6R5_9APHY</name>
<sequence>MFSSSIRRIAAFLAAYLLIGVLAAPLESFNQTLSFEQRDLAARATPAAPHFAIYADQYQSGVTGPPATSAIKGFNAFYLSFWLIEGAWDKAYEWTTLSASDRATIKSQYSAAGIKLMVSAFGSTDVPTSTGQDPVALANKLAAWVKQWGLDGVDIDYEDFNAMDGGTAENWLISFTKQLRSQLPAGDYIITHAPVAPWFTPSHYPGGGYLKIHQQVGSLIDWYNVQFYNQGSTEYTTCAGLITSSSSTWPQTALLQIIASGVPASKLVIGKPITSGDANNGYMSASTLASCVAQAKTKGWSKSTSSLRPSKQS</sequence>
<evidence type="ECO:0000256" key="4">
    <source>
        <dbReference type="ARBA" id="ARBA00023024"/>
    </source>
</evidence>
<comment type="catalytic activity">
    <reaction evidence="1">
        <text>Random endo-hydrolysis of N-acetyl-beta-D-glucosaminide (1-&gt;4)-beta-linkages in chitin and chitodextrins.</text>
        <dbReference type="EC" id="3.2.1.14"/>
    </reaction>
</comment>
<gene>
    <name evidence="12" type="ORF">OH76DRAFT_682939</name>
</gene>
<dbReference type="SUPFAM" id="SSF51445">
    <property type="entry name" value="(Trans)glycosidases"/>
    <property type="match status" value="1"/>
</dbReference>
<evidence type="ECO:0000256" key="6">
    <source>
        <dbReference type="ARBA" id="ARBA00023295"/>
    </source>
</evidence>
<dbReference type="InterPro" id="IPR001223">
    <property type="entry name" value="Glyco_hydro18_cat"/>
</dbReference>
<evidence type="ECO:0000313" key="12">
    <source>
        <dbReference type="EMBL" id="RDX48215.1"/>
    </source>
</evidence>
<keyword evidence="4" id="KW-0146">Chitin degradation</keyword>
<evidence type="ECO:0000256" key="2">
    <source>
        <dbReference type="ARBA" id="ARBA00012729"/>
    </source>
</evidence>
<dbReference type="CDD" id="cd00598">
    <property type="entry name" value="GH18_chitinase-like"/>
    <property type="match status" value="1"/>
</dbReference>
<dbReference type="EMBL" id="KZ857413">
    <property type="protein sequence ID" value="RDX48215.1"/>
    <property type="molecule type" value="Genomic_DNA"/>
</dbReference>
<feature type="domain" description="GH18" evidence="11">
    <location>
        <begin position="49"/>
        <end position="313"/>
    </location>
</feature>
<proteinExistence type="inferred from homology"/>
<reference evidence="12 13" key="1">
    <citation type="journal article" date="2018" name="Biotechnol. Biofuels">
        <title>Integrative visual omics of the white-rot fungus Polyporus brumalis exposes the biotechnological potential of its oxidative enzymes for delignifying raw plant biomass.</title>
        <authorList>
            <person name="Miyauchi S."/>
            <person name="Rancon A."/>
            <person name="Drula E."/>
            <person name="Hage H."/>
            <person name="Chaduli D."/>
            <person name="Favel A."/>
            <person name="Grisel S."/>
            <person name="Henrissat B."/>
            <person name="Herpoel-Gimbert I."/>
            <person name="Ruiz-Duenas F.J."/>
            <person name="Chevret D."/>
            <person name="Hainaut M."/>
            <person name="Lin J."/>
            <person name="Wang M."/>
            <person name="Pangilinan J."/>
            <person name="Lipzen A."/>
            <person name="Lesage-Meessen L."/>
            <person name="Navarro D."/>
            <person name="Riley R."/>
            <person name="Grigoriev I.V."/>
            <person name="Zhou S."/>
            <person name="Raouche S."/>
            <person name="Rosso M.N."/>
        </authorList>
    </citation>
    <scope>NUCLEOTIDE SEQUENCE [LARGE SCALE GENOMIC DNA]</scope>
    <source>
        <strain evidence="12 13">BRFM 1820</strain>
    </source>
</reference>
<comment type="similarity">
    <text evidence="9">Belongs to the glycosyl hydrolase 18 family.</text>
</comment>
<dbReference type="InterPro" id="IPR050542">
    <property type="entry name" value="Glycosyl_Hydrlase18_Chitinase"/>
</dbReference>
<dbReference type="PANTHER" id="PTHR45708:SF49">
    <property type="entry name" value="ENDOCHITINASE"/>
    <property type="match status" value="1"/>
</dbReference>
<dbReference type="PANTHER" id="PTHR45708">
    <property type="entry name" value="ENDOCHITINASE"/>
    <property type="match status" value="1"/>
</dbReference>
<evidence type="ECO:0000256" key="8">
    <source>
        <dbReference type="RuleBase" id="RU000489"/>
    </source>
</evidence>
<dbReference type="Proteomes" id="UP000256964">
    <property type="component" value="Unassembled WGS sequence"/>
</dbReference>
<dbReference type="GO" id="GO:0008843">
    <property type="term" value="F:endochitinase activity"/>
    <property type="evidence" value="ECO:0007669"/>
    <property type="project" value="UniProtKB-EC"/>
</dbReference>
<dbReference type="PROSITE" id="PS01095">
    <property type="entry name" value="GH18_1"/>
    <property type="match status" value="1"/>
</dbReference>
<dbReference type="PROSITE" id="PS51910">
    <property type="entry name" value="GH18_2"/>
    <property type="match status" value="1"/>
</dbReference>
<accession>A0A371D6R5</accession>
<evidence type="ECO:0000256" key="10">
    <source>
        <dbReference type="SAM" id="SignalP"/>
    </source>
</evidence>
<organism evidence="12 13">
    <name type="scientific">Lentinus brumalis</name>
    <dbReference type="NCBI Taxonomy" id="2498619"/>
    <lineage>
        <taxon>Eukaryota</taxon>
        <taxon>Fungi</taxon>
        <taxon>Dikarya</taxon>
        <taxon>Basidiomycota</taxon>
        <taxon>Agaricomycotina</taxon>
        <taxon>Agaricomycetes</taxon>
        <taxon>Polyporales</taxon>
        <taxon>Polyporaceae</taxon>
        <taxon>Lentinus</taxon>
    </lineage>
</organism>
<dbReference type="EC" id="3.2.1.14" evidence="2"/>
<evidence type="ECO:0000313" key="13">
    <source>
        <dbReference type="Proteomes" id="UP000256964"/>
    </source>
</evidence>
<keyword evidence="3 8" id="KW-0378">Hydrolase</keyword>
<dbReference type="AlphaFoldDB" id="A0A371D6R5"/>
<dbReference type="InterPro" id="IPR017853">
    <property type="entry name" value="GH"/>
</dbReference>
<keyword evidence="13" id="KW-1185">Reference proteome</keyword>
<evidence type="ECO:0000256" key="5">
    <source>
        <dbReference type="ARBA" id="ARBA00023277"/>
    </source>
</evidence>
<dbReference type="Pfam" id="PF00704">
    <property type="entry name" value="Glyco_hydro_18"/>
    <property type="match status" value="1"/>
</dbReference>
<dbReference type="InterPro" id="IPR001579">
    <property type="entry name" value="Glyco_hydro_18_chit_AS"/>
</dbReference>
<evidence type="ECO:0000256" key="7">
    <source>
        <dbReference type="ARBA" id="ARBA00023326"/>
    </source>
</evidence>
<dbReference type="OrthoDB" id="3012298at2759"/>
<evidence type="ECO:0000256" key="9">
    <source>
        <dbReference type="RuleBase" id="RU004453"/>
    </source>
</evidence>
<dbReference type="Gene3D" id="3.20.20.80">
    <property type="entry name" value="Glycosidases"/>
    <property type="match status" value="1"/>
</dbReference>
<protein>
    <recommendedName>
        <fullName evidence="2">chitinase</fullName>
        <ecNumber evidence="2">3.2.1.14</ecNumber>
    </recommendedName>
</protein>
<feature type="chain" id="PRO_5016579918" description="chitinase" evidence="10">
    <location>
        <begin position="24"/>
        <end position="313"/>
    </location>
</feature>
<evidence type="ECO:0000259" key="11">
    <source>
        <dbReference type="PROSITE" id="PS51910"/>
    </source>
</evidence>